<dbReference type="GO" id="GO:0003677">
    <property type="term" value="F:DNA binding"/>
    <property type="evidence" value="ECO:0007669"/>
    <property type="project" value="UniProtKB-KW"/>
</dbReference>
<evidence type="ECO:0000259" key="2">
    <source>
        <dbReference type="PROSITE" id="PS51253"/>
    </source>
</evidence>
<keyword evidence="4" id="KW-1185">Reference proteome</keyword>
<dbReference type="PROSITE" id="PS51253">
    <property type="entry name" value="HTH_CENPB"/>
    <property type="match status" value="1"/>
</dbReference>
<evidence type="ECO:0000313" key="4">
    <source>
        <dbReference type="Proteomes" id="UP000054538"/>
    </source>
</evidence>
<feature type="non-terminal residue" evidence="3">
    <location>
        <position position="1"/>
    </location>
</feature>
<evidence type="ECO:0000313" key="3">
    <source>
        <dbReference type="EMBL" id="KIK97782.1"/>
    </source>
</evidence>
<reference evidence="4" key="2">
    <citation type="submission" date="2015-01" db="EMBL/GenBank/DDBJ databases">
        <title>Evolutionary Origins and Diversification of the Mycorrhizal Mutualists.</title>
        <authorList>
            <consortium name="DOE Joint Genome Institute"/>
            <consortium name="Mycorrhizal Genomics Consortium"/>
            <person name="Kohler A."/>
            <person name="Kuo A."/>
            <person name="Nagy L.G."/>
            <person name="Floudas D."/>
            <person name="Copeland A."/>
            <person name="Barry K.W."/>
            <person name="Cichocki N."/>
            <person name="Veneault-Fourrey C."/>
            <person name="LaButti K."/>
            <person name="Lindquist E.A."/>
            <person name="Lipzen A."/>
            <person name="Lundell T."/>
            <person name="Morin E."/>
            <person name="Murat C."/>
            <person name="Riley R."/>
            <person name="Ohm R."/>
            <person name="Sun H."/>
            <person name="Tunlid A."/>
            <person name="Henrissat B."/>
            <person name="Grigoriev I.V."/>
            <person name="Hibbett D.S."/>
            <person name="Martin F."/>
        </authorList>
    </citation>
    <scope>NUCLEOTIDE SEQUENCE [LARGE SCALE GENOMIC DNA]</scope>
    <source>
        <strain evidence="4">Ve08.2h10</strain>
    </source>
</reference>
<feature type="domain" description="HTH CENPB-type" evidence="2">
    <location>
        <begin position="35"/>
        <end position="109"/>
    </location>
</feature>
<dbReference type="Proteomes" id="UP000054538">
    <property type="component" value="Unassembled WGS sequence"/>
</dbReference>
<proteinExistence type="predicted"/>
<dbReference type="OrthoDB" id="2668963at2759"/>
<accession>A0A0D0DHM2</accession>
<dbReference type="InParanoid" id="A0A0D0DHM2"/>
<sequence length="165" mass="18585">EVEGRWQSNKGYASVTVSRDTVCRRLDGGWSCHQVNMEMNTWLIEEEEEQLITFCVELASQGFPLNHQALKLHVNAILHTRLGTSFPEAGVGTNWTQHFLERHTAHLASYWSVPLDTAHGRAVNKHTNTAWFDLLGKTIAVQKIEEDCLWAADETGFQPGGGLRQ</sequence>
<gene>
    <name evidence="3" type="ORF">PAXRUDRAFT_135622</name>
</gene>
<organism evidence="3 4">
    <name type="scientific">Paxillus rubicundulus Ve08.2h10</name>
    <dbReference type="NCBI Taxonomy" id="930991"/>
    <lineage>
        <taxon>Eukaryota</taxon>
        <taxon>Fungi</taxon>
        <taxon>Dikarya</taxon>
        <taxon>Basidiomycota</taxon>
        <taxon>Agaricomycotina</taxon>
        <taxon>Agaricomycetes</taxon>
        <taxon>Agaricomycetidae</taxon>
        <taxon>Boletales</taxon>
        <taxon>Paxilineae</taxon>
        <taxon>Paxillaceae</taxon>
        <taxon>Paxillus</taxon>
    </lineage>
</organism>
<dbReference type="EMBL" id="KN824921">
    <property type="protein sequence ID" value="KIK97782.1"/>
    <property type="molecule type" value="Genomic_DNA"/>
</dbReference>
<dbReference type="AlphaFoldDB" id="A0A0D0DHM2"/>
<evidence type="ECO:0000256" key="1">
    <source>
        <dbReference type="ARBA" id="ARBA00023125"/>
    </source>
</evidence>
<reference evidence="3 4" key="1">
    <citation type="submission" date="2014-04" db="EMBL/GenBank/DDBJ databases">
        <authorList>
            <consortium name="DOE Joint Genome Institute"/>
            <person name="Kuo A."/>
            <person name="Kohler A."/>
            <person name="Jargeat P."/>
            <person name="Nagy L.G."/>
            <person name="Floudas D."/>
            <person name="Copeland A."/>
            <person name="Barry K.W."/>
            <person name="Cichocki N."/>
            <person name="Veneault-Fourrey C."/>
            <person name="LaButti K."/>
            <person name="Lindquist E.A."/>
            <person name="Lipzen A."/>
            <person name="Lundell T."/>
            <person name="Morin E."/>
            <person name="Murat C."/>
            <person name="Sun H."/>
            <person name="Tunlid A."/>
            <person name="Henrissat B."/>
            <person name="Grigoriev I.V."/>
            <person name="Hibbett D.S."/>
            <person name="Martin F."/>
            <person name="Nordberg H.P."/>
            <person name="Cantor M.N."/>
            <person name="Hua S.X."/>
        </authorList>
    </citation>
    <scope>NUCLEOTIDE SEQUENCE [LARGE SCALE GENOMIC DNA]</scope>
    <source>
        <strain evidence="3 4">Ve08.2h10</strain>
    </source>
</reference>
<dbReference type="InterPro" id="IPR006600">
    <property type="entry name" value="HTH_CenpB_DNA-bd_dom"/>
</dbReference>
<protein>
    <recommendedName>
        <fullName evidence="2">HTH CENPB-type domain-containing protein</fullName>
    </recommendedName>
</protein>
<dbReference type="Pfam" id="PF03221">
    <property type="entry name" value="HTH_Tnp_Tc5"/>
    <property type="match status" value="1"/>
</dbReference>
<dbReference type="HOGENOM" id="CLU_076148_1_0_1"/>
<name>A0A0D0DHM2_9AGAM</name>
<keyword evidence="1" id="KW-0238">DNA-binding</keyword>